<name>A0A430AJW2_9ENTE</name>
<evidence type="ECO:0000313" key="3">
    <source>
        <dbReference type="Proteomes" id="UP000288669"/>
    </source>
</evidence>
<dbReference type="InterPro" id="IPR029058">
    <property type="entry name" value="AB_hydrolase_fold"/>
</dbReference>
<protein>
    <submittedName>
        <fullName evidence="2">Alpha/beta hydrolase</fullName>
    </submittedName>
</protein>
<accession>A0A430AJW2</accession>
<evidence type="ECO:0000313" key="2">
    <source>
        <dbReference type="EMBL" id="RSU08412.1"/>
    </source>
</evidence>
<dbReference type="InterPro" id="IPR022742">
    <property type="entry name" value="Hydrolase_4"/>
</dbReference>
<comment type="caution">
    <text evidence="2">The sequence shown here is derived from an EMBL/GenBank/DDBJ whole genome shotgun (WGS) entry which is preliminary data.</text>
</comment>
<dbReference type="SUPFAM" id="SSF53474">
    <property type="entry name" value="alpha/beta-Hydrolases"/>
    <property type="match status" value="1"/>
</dbReference>
<keyword evidence="3" id="KW-1185">Reference proteome</keyword>
<sequence length="312" mass="34927">MKKRKKISIALATFAAVSLTGLGWGTNYLFNYAVRSGEKDFLSGASASGSTENVFKGWGFSKNSPETLSMKSRDNLKLSATYFNQTQASKTKKLAVIAHGYGSSSKDMKQYAEMFYNLGYDLLLPDARAHGKSEGEFIGFGWLDRLDYVDWINKMVKKYDGNVEIALYGISMGGATVMMTAGEKLPDNVKVVIEDCGYDSVKNELVYQLSEMFHLPEYPLVPLASIESSLRANYGFYESSAIKQMKKNERPTLFIHGDQDDFVPTKMVYSVYNATKGPKELEIVKGAKHAQSYKINPTKYKEIVAKFLSKYM</sequence>
<proteinExistence type="predicted"/>
<dbReference type="Pfam" id="PF12146">
    <property type="entry name" value="Hydrolase_4"/>
    <property type="match status" value="1"/>
</dbReference>
<reference evidence="2 3" key="1">
    <citation type="submission" date="2017-05" db="EMBL/GenBank/DDBJ databases">
        <title>Vagococcus spp. assemblies.</title>
        <authorList>
            <person name="Gulvik C.A."/>
        </authorList>
    </citation>
    <scope>NUCLEOTIDE SEQUENCE [LARGE SCALE GENOMIC DNA]</scope>
    <source>
        <strain evidence="2 3">DSM 24756</strain>
    </source>
</reference>
<dbReference type="EMBL" id="NGJZ01000001">
    <property type="protein sequence ID" value="RSU08412.1"/>
    <property type="molecule type" value="Genomic_DNA"/>
</dbReference>
<dbReference type="InterPro" id="IPR052920">
    <property type="entry name" value="DNA-binding_regulatory"/>
</dbReference>
<feature type="domain" description="Serine aminopeptidase S33" evidence="1">
    <location>
        <begin position="90"/>
        <end position="192"/>
    </location>
</feature>
<keyword evidence="2" id="KW-0378">Hydrolase</keyword>
<dbReference type="RefSeq" id="WP_245974999.1">
    <property type="nucleotide sequence ID" value="NZ_JBHLWU010000001.1"/>
</dbReference>
<evidence type="ECO:0000259" key="1">
    <source>
        <dbReference type="Pfam" id="PF12146"/>
    </source>
</evidence>
<dbReference type="PANTHER" id="PTHR43358:SF4">
    <property type="entry name" value="ALPHA_BETA HYDROLASE FOLD-1 DOMAIN-CONTAINING PROTEIN"/>
    <property type="match status" value="1"/>
</dbReference>
<dbReference type="Gene3D" id="3.40.50.1820">
    <property type="entry name" value="alpha/beta hydrolase"/>
    <property type="match status" value="1"/>
</dbReference>
<dbReference type="AlphaFoldDB" id="A0A430AJW2"/>
<dbReference type="Proteomes" id="UP000288669">
    <property type="component" value="Unassembled WGS sequence"/>
</dbReference>
<gene>
    <name evidence="2" type="ORF">CBF30_04005</name>
</gene>
<dbReference type="GO" id="GO:0016787">
    <property type="term" value="F:hydrolase activity"/>
    <property type="evidence" value="ECO:0007669"/>
    <property type="project" value="UniProtKB-KW"/>
</dbReference>
<organism evidence="2 3">
    <name type="scientific">Vagococcus entomophilus</name>
    <dbReference type="NCBI Taxonomy" id="1160095"/>
    <lineage>
        <taxon>Bacteria</taxon>
        <taxon>Bacillati</taxon>
        <taxon>Bacillota</taxon>
        <taxon>Bacilli</taxon>
        <taxon>Lactobacillales</taxon>
        <taxon>Enterococcaceae</taxon>
        <taxon>Vagococcus</taxon>
    </lineage>
</organism>
<dbReference type="PANTHER" id="PTHR43358">
    <property type="entry name" value="ALPHA/BETA-HYDROLASE"/>
    <property type="match status" value="1"/>
</dbReference>